<dbReference type="InterPro" id="IPR036390">
    <property type="entry name" value="WH_DNA-bd_sf"/>
</dbReference>
<comment type="caution">
    <text evidence="4">The sequence shown here is derived from an EMBL/GenBank/DDBJ whole genome shotgun (WGS) entry which is preliminary data.</text>
</comment>
<dbReference type="Proteomes" id="UP001338125">
    <property type="component" value="Unassembled WGS sequence"/>
</dbReference>
<feature type="compositionally biased region" description="Polar residues" evidence="2">
    <location>
        <begin position="84"/>
        <end position="97"/>
    </location>
</feature>
<feature type="domain" description="Fork-head" evidence="3">
    <location>
        <begin position="275"/>
        <end position="314"/>
    </location>
</feature>
<gene>
    <name evidence="4" type="ORF">PT974_05994</name>
</gene>
<evidence type="ECO:0000256" key="1">
    <source>
        <dbReference type="ARBA" id="ARBA00023125"/>
    </source>
</evidence>
<keyword evidence="5" id="KW-1185">Reference proteome</keyword>
<feature type="compositionally biased region" description="Low complexity" evidence="2">
    <location>
        <begin position="131"/>
        <end position="142"/>
    </location>
</feature>
<feature type="compositionally biased region" description="Polar residues" evidence="2">
    <location>
        <begin position="11"/>
        <end position="29"/>
    </location>
</feature>
<evidence type="ECO:0000259" key="3">
    <source>
        <dbReference type="Pfam" id="PF00250"/>
    </source>
</evidence>
<dbReference type="Gene3D" id="1.10.10.10">
    <property type="entry name" value="Winged helix-like DNA-binding domain superfamily/Winged helix DNA-binding domain"/>
    <property type="match status" value="1"/>
</dbReference>
<dbReference type="InterPro" id="IPR036388">
    <property type="entry name" value="WH-like_DNA-bd_sf"/>
</dbReference>
<dbReference type="Pfam" id="PF00250">
    <property type="entry name" value="Forkhead"/>
    <property type="match status" value="1"/>
</dbReference>
<sequence>MDSPYSDGGPSVSSYTNLTYPETRQQSSPMPLFVKTESFPILSPSDFDEQQHLPDTSFCTQTACHLSQQRRAATYNSDVGAHMTPQSSHQPRPQQVWPSPPLGPGDIQNCIPFQDPPTSASLHLPCYTHSPSPTSWSSPTPSFLQPHGVFQQQQQQQQQHPTVGSPAYLHICTPTSSKEFSFGDSDISTPYTGSFFQESESETACLRSPPMMAASLPTVPTSCSSAGSPDGLCAASPASGGATNEAYAGEQHEQDLVKSFTLSTLADLDTTDNAKPDEPYAKLIYRAFMSQPGHAMTLQDIYQWFRDNTDKAGEEKGAGKIASVTTSA</sequence>
<proteinExistence type="predicted"/>
<feature type="region of interest" description="Disordered" evidence="2">
    <location>
        <begin position="131"/>
        <end position="163"/>
    </location>
</feature>
<dbReference type="InterPro" id="IPR001766">
    <property type="entry name" value="Fork_head_dom"/>
</dbReference>
<name>A0ABR0SLF2_9HYPO</name>
<dbReference type="SUPFAM" id="SSF46785">
    <property type="entry name" value="Winged helix' DNA-binding domain"/>
    <property type="match status" value="1"/>
</dbReference>
<evidence type="ECO:0000313" key="4">
    <source>
        <dbReference type="EMBL" id="KAK5992580.1"/>
    </source>
</evidence>
<feature type="region of interest" description="Disordered" evidence="2">
    <location>
        <begin position="1"/>
        <end position="30"/>
    </location>
</feature>
<dbReference type="EMBL" id="JAVFKD010000012">
    <property type="protein sequence ID" value="KAK5992580.1"/>
    <property type="molecule type" value="Genomic_DNA"/>
</dbReference>
<evidence type="ECO:0000313" key="5">
    <source>
        <dbReference type="Proteomes" id="UP001338125"/>
    </source>
</evidence>
<protein>
    <recommendedName>
        <fullName evidence="3">Fork-head domain-containing protein</fullName>
    </recommendedName>
</protein>
<reference evidence="4 5" key="1">
    <citation type="submission" date="2024-01" db="EMBL/GenBank/DDBJ databases">
        <title>Complete genome of Cladobotryum mycophilum ATHUM6906.</title>
        <authorList>
            <person name="Christinaki A.C."/>
            <person name="Myridakis A.I."/>
            <person name="Kouvelis V.N."/>
        </authorList>
    </citation>
    <scope>NUCLEOTIDE SEQUENCE [LARGE SCALE GENOMIC DNA]</scope>
    <source>
        <strain evidence="4 5">ATHUM6906</strain>
    </source>
</reference>
<feature type="region of interest" description="Disordered" evidence="2">
    <location>
        <begin position="79"/>
        <end position="108"/>
    </location>
</feature>
<organism evidence="4 5">
    <name type="scientific">Cladobotryum mycophilum</name>
    <dbReference type="NCBI Taxonomy" id="491253"/>
    <lineage>
        <taxon>Eukaryota</taxon>
        <taxon>Fungi</taxon>
        <taxon>Dikarya</taxon>
        <taxon>Ascomycota</taxon>
        <taxon>Pezizomycotina</taxon>
        <taxon>Sordariomycetes</taxon>
        <taxon>Hypocreomycetidae</taxon>
        <taxon>Hypocreales</taxon>
        <taxon>Hypocreaceae</taxon>
        <taxon>Cladobotryum</taxon>
    </lineage>
</organism>
<evidence type="ECO:0000256" key="2">
    <source>
        <dbReference type="SAM" id="MobiDB-lite"/>
    </source>
</evidence>
<keyword evidence="1" id="KW-0238">DNA-binding</keyword>
<accession>A0ABR0SLF2</accession>